<reference evidence="2" key="1">
    <citation type="journal article" date="2017" name="Nat. Ecol. Evol.">
        <title>Genome expansion and lineage-specific genetic innovations in the forest pathogenic fungi Armillaria.</title>
        <authorList>
            <person name="Sipos G."/>
            <person name="Prasanna A.N."/>
            <person name="Walter M.C."/>
            <person name="O'Connor E."/>
            <person name="Balint B."/>
            <person name="Krizsan K."/>
            <person name="Kiss B."/>
            <person name="Hess J."/>
            <person name="Varga T."/>
            <person name="Slot J."/>
            <person name="Riley R."/>
            <person name="Boka B."/>
            <person name="Rigling D."/>
            <person name="Barry K."/>
            <person name="Lee J."/>
            <person name="Mihaltcheva S."/>
            <person name="LaButti K."/>
            <person name="Lipzen A."/>
            <person name="Waldron R."/>
            <person name="Moloney N.M."/>
            <person name="Sperisen C."/>
            <person name="Kredics L."/>
            <person name="Vagvoelgyi C."/>
            <person name="Patrignani A."/>
            <person name="Fitzpatrick D."/>
            <person name="Nagy I."/>
            <person name="Doyle S."/>
            <person name="Anderson J.B."/>
            <person name="Grigoriev I.V."/>
            <person name="Gueldener U."/>
            <person name="Muensterkoetter M."/>
            <person name="Nagy L.G."/>
        </authorList>
    </citation>
    <scope>NUCLEOTIDE SEQUENCE [LARGE SCALE GENOMIC DNA]</scope>
    <source>
        <strain evidence="2">28-4</strain>
    </source>
</reference>
<dbReference type="EMBL" id="KZ293417">
    <property type="protein sequence ID" value="PBK75443.1"/>
    <property type="molecule type" value="Genomic_DNA"/>
</dbReference>
<gene>
    <name evidence="1" type="ORF">ARMSODRAFT_949676</name>
</gene>
<protein>
    <submittedName>
        <fullName evidence="1">Uncharacterized protein</fullName>
    </submittedName>
</protein>
<sequence>MGRLVPSLTSVCSGREQEEDTRKVYTQAEIEELYSFNYIIDNEPWDDLPLVYVPSRTRPKPPLFHYGIGFTYSGLADYATRKNLLPDSGTGSAYLTMLNTLEYLQNLTEIGEKLYYRNVESTKVAFVFALYSNFRSLVTEEERDHVADILEPELDGEFSWYYDAHNIA</sequence>
<name>A0A2H3CH24_9AGAR</name>
<accession>A0A2H3CH24</accession>
<keyword evidence="2" id="KW-1185">Reference proteome</keyword>
<dbReference type="Proteomes" id="UP000218334">
    <property type="component" value="Unassembled WGS sequence"/>
</dbReference>
<evidence type="ECO:0000313" key="2">
    <source>
        <dbReference type="Proteomes" id="UP000218334"/>
    </source>
</evidence>
<evidence type="ECO:0000313" key="1">
    <source>
        <dbReference type="EMBL" id="PBK75443.1"/>
    </source>
</evidence>
<proteinExistence type="predicted"/>
<dbReference type="AlphaFoldDB" id="A0A2H3CH24"/>
<organism evidence="1 2">
    <name type="scientific">Armillaria solidipes</name>
    <dbReference type="NCBI Taxonomy" id="1076256"/>
    <lineage>
        <taxon>Eukaryota</taxon>
        <taxon>Fungi</taxon>
        <taxon>Dikarya</taxon>
        <taxon>Basidiomycota</taxon>
        <taxon>Agaricomycotina</taxon>
        <taxon>Agaricomycetes</taxon>
        <taxon>Agaricomycetidae</taxon>
        <taxon>Agaricales</taxon>
        <taxon>Marasmiineae</taxon>
        <taxon>Physalacriaceae</taxon>
        <taxon>Armillaria</taxon>
    </lineage>
</organism>